<dbReference type="RefSeq" id="WP_103565403.1">
    <property type="nucleotide sequence ID" value="NZ_MTBP01000004.1"/>
</dbReference>
<accession>A0A2P4UCD5</accession>
<keyword evidence="1" id="KW-0812">Transmembrane</keyword>
<keyword evidence="3" id="KW-1185">Reference proteome</keyword>
<keyword evidence="1" id="KW-0472">Membrane</keyword>
<name>A0A2P4UCD5_9ACTN</name>
<protein>
    <recommendedName>
        <fullName evidence="4">LPXTG cell wall anchor domain-containing protein</fullName>
    </recommendedName>
</protein>
<evidence type="ECO:0000313" key="3">
    <source>
        <dbReference type="Proteomes" id="UP000242367"/>
    </source>
</evidence>
<dbReference type="Proteomes" id="UP000242367">
    <property type="component" value="Unassembled WGS sequence"/>
</dbReference>
<feature type="transmembrane region" description="Helical" evidence="1">
    <location>
        <begin position="48"/>
        <end position="72"/>
    </location>
</feature>
<sequence>MTMTTSLPRVRAGHRTGHLPRLLLAAGAALVPWACALAARLPATGEAAHWATAWTGLDLMIAAGFVATGALLRRGDPRHGLTAAGTAALLVADAWFDVLTAAPGADRTVAITLAAVAEIPLSALCCALAVQALPTATSPNLSAPTGD</sequence>
<keyword evidence="1" id="KW-1133">Transmembrane helix</keyword>
<evidence type="ECO:0008006" key="4">
    <source>
        <dbReference type="Google" id="ProtNLM"/>
    </source>
</evidence>
<reference evidence="2 3" key="1">
    <citation type="journal article" date="2017" name="Chemistry">
        <title>Isolation, Biosynthesis and Chemical Modifications of Rubterolones A-F: Rare Tropolone Alkaloids from Actinomadura sp. 5-2.</title>
        <authorList>
            <person name="Guo H."/>
            <person name="Benndorf R."/>
            <person name="Leichnitz D."/>
            <person name="Klassen J.L."/>
            <person name="Vollmers J."/>
            <person name="Gorls H."/>
            <person name="Steinacker M."/>
            <person name="Weigel C."/>
            <person name="Dahse H.M."/>
            <person name="Kaster A.K."/>
            <person name="de Beer Z.W."/>
            <person name="Poulsen M."/>
            <person name="Beemelmanns C."/>
        </authorList>
    </citation>
    <scope>NUCLEOTIDE SEQUENCE [LARGE SCALE GENOMIC DNA]</scope>
    <source>
        <strain evidence="2 3">5-2</strain>
    </source>
</reference>
<evidence type="ECO:0000313" key="2">
    <source>
        <dbReference type="EMBL" id="POM22709.1"/>
    </source>
</evidence>
<evidence type="ECO:0000256" key="1">
    <source>
        <dbReference type="SAM" id="Phobius"/>
    </source>
</evidence>
<organism evidence="2 3">
    <name type="scientific">Actinomadura rubteroloni</name>
    <dbReference type="NCBI Taxonomy" id="1926885"/>
    <lineage>
        <taxon>Bacteria</taxon>
        <taxon>Bacillati</taxon>
        <taxon>Actinomycetota</taxon>
        <taxon>Actinomycetes</taxon>
        <taxon>Streptosporangiales</taxon>
        <taxon>Thermomonosporaceae</taxon>
        <taxon>Actinomadura</taxon>
    </lineage>
</organism>
<dbReference type="NCBIfam" id="TIGR01167">
    <property type="entry name" value="LPXTG_anchor"/>
    <property type="match status" value="1"/>
</dbReference>
<proteinExistence type="predicted"/>
<dbReference type="EMBL" id="MTBP01000004">
    <property type="protein sequence ID" value="POM22709.1"/>
    <property type="molecule type" value="Genomic_DNA"/>
</dbReference>
<gene>
    <name evidence="2" type="ORF">BTM25_49130</name>
</gene>
<comment type="caution">
    <text evidence="2">The sequence shown here is derived from an EMBL/GenBank/DDBJ whole genome shotgun (WGS) entry which is preliminary data.</text>
</comment>
<dbReference type="AlphaFoldDB" id="A0A2P4UCD5"/>